<evidence type="ECO:0000256" key="7">
    <source>
        <dbReference type="SAM" id="SignalP"/>
    </source>
</evidence>
<evidence type="ECO:0000256" key="4">
    <source>
        <dbReference type="ARBA" id="ARBA00023125"/>
    </source>
</evidence>
<evidence type="ECO:0000259" key="8">
    <source>
        <dbReference type="PROSITE" id="PS50950"/>
    </source>
</evidence>
<evidence type="ECO:0000256" key="3">
    <source>
        <dbReference type="ARBA" id="ARBA00022833"/>
    </source>
</evidence>
<feature type="region of interest" description="Disordered" evidence="6">
    <location>
        <begin position="205"/>
        <end position="224"/>
    </location>
</feature>
<dbReference type="PROSITE" id="PS50950">
    <property type="entry name" value="ZF_THAP"/>
    <property type="match status" value="1"/>
</dbReference>
<name>A0A9J6EQE9_RHIMP</name>
<keyword evidence="2 5" id="KW-0863">Zinc-finger</keyword>
<dbReference type="VEuPathDB" id="VectorBase:LOC119179722"/>
<gene>
    <name evidence="9" type="ORF">HPB51_004261</name>
</gene>
<dbReference type="GO" id="GO:0003677">
    <property type="term" value="F:DNA binding"/>
    <property type="evidence" value="ECO:0007669"/>
    <property type="project" value="UniProtKB-UniRule"/>
</dbReference>
<comment type="caution">
    <text evidence="9">The sequence shown here is derived from an EMBL/GenBank/DDBJ whole genome shotgun (WGS) entry which is preliminary data.</text>
</comment>
<protein>
    <recommendedName>
        <fullName evidence="8">THAP-type domain-containing protein</fullName>
    </recommendedName>
</protein>
<dbReference type="SMART" id="SM00692">
    <property type="entry name" value="DM3"/>
    <property type="match status" value="1"/>
</dbReference>
<evidence type="ECO:0000256" key="5">
    <source>
        <dbReference type="PROSITE-ProRule" id="PRU00309"/>
    </source>
</evidence>
<evidence type="ECO:0000256" key="2">
    <source>
        <dbReference type="ARBA" id="ARBA00022771"/>
    </source>
</evidence>
<evidence type="ECO:0000256" key="6">
    <source>
        <dbReference type="SAM" id="MobiDB-lite"/>
    </source>
</evidence>
<keyword evidence="1" id="KW-0479">Metal-binding</keyword>
<keyword evidence="7" id="KW-0732">Signal</keyword>
<evidence type="ECO:0000313" key="10">
    <source>
        <dbReference type="Proteomes" id="UP000821866"/>
    </source>
</evidence>
<dbReference type="SUPFAM" id="SSF57716">
    <property type="entry name" value="Glucocorticoid receptor-like (DNA-binding domain)"/>
    <property type="match status" value="1"/>
</dbReference>
<feature type="domain" description="THAP-type" evidence="8">
    <location>
        <begin position="130"/>
        <end position="213"/>
    </location>
</feature>
<feature type="chain" id="PRO_5039944930" description="THAP-type domain-containing protein" evidence="7">
    <location>
        <begin position="28"/>
        <end position="439"/>
    </location>
</feature>
<feature type="compositionally biased region" description="Polar residues" evidence="6">
    <location>
        <begin position="71"/>
        <end position="83"/>
    </location>
</feature>
<keyword evidence="3" id="KW-0862">Zinc</keyword>
<proteinExistence type="predicted"/>
<sequence>MTVLSCASTLVWLETFLFDALVRGLSAEAIDLLDVPSDSMDDPDDPDFMLGSDEHHHKTAHTPTKRARRVSSGSSSTCNESQLVPQPPKKVVAPVVQASTPSSGTIITVVKPGFTGLEEANITPPTRNGGTRYICCVKNCTSQGLSNLDGLWLFPVPQDEPTRKLWLEEISVDLGGNRPASPRVCYRHFHDNLFVRHQQRLLGLQKGALPSRNPKSTSKSNSSKNYVTKIAPATPVTASVPAGTVATQSQTRVSTVSITKGHEMTPLPQVVGRVVRSPAPSSTTPPMPMNEIFINLPLEKAAGDIKVEGQKSQTAAALCETPPNGLASCANNSLSFPNGRGPQECGGDVANDDYELTLADIEEQLPCPVPDMHWDSSLDDSELHLVWNNGPDTNTCKKVVLDRERRVSVYVGERQVVLTVQKITDMSSLKQLFTELGKL</sequence>
<dbReference type="EMBL" id="JABSTU010000002">
    <property type="protein sequence ID" value="KAH8036747.1"/>
    <property type="molecule type" value="Genomic_DNA"/>
</dbReference>
<dbReference type="AlphaFoldDB" id="A0A9J6EQE9"/>
<dbReference type="Gene3D" id="6.20.210.20">
    <property type="entry name" value="THAP domain"/>
    <property type="match status" value="1"/>
</dbReference>
<feature type="compositionally biased region" description="Low complexity" evidence="6">
    <location>
        <begin position="211"/>
        <end position="224"/>
    </location>
</feature>
<dbReference type="InterPro" id="IPR038441">
    <property type="entry name" value="THAP_Znf_sf"/>
</dbReference>
<dbReference type="Proteomes" id="UP000821866">
    <property type="component" value="Chromosome 10"/>
</dbReference>
<feature type="region of interest" description="Disordered" evidence="6">
    <location>
        <begin position="43"/>
        <end position="85"/>
    </location>
</feature>
<accession>A0A9J6EQE9</accession>
<reference evidence="9" key="1">
    <citation type="journal article" date="2020" name="Cell">
        <title>Large-Scale Comparative Analyses of Tick Genomes Elucidate Their Genetic Diversity and Vector Capacities.</title>
        <authorList>
            <consortium name="Tick Genome and Microbiome Consortium (TIGMIC)"/>
            <person name="Jia N."/>
            <person name="Wang J."/>
            <person name="Shi W."/>
            <person name="Du L."/>
            <person name="Sun Y."/>
            <person name="Zhan W."/>
            <person name="Jiang J.F."/>
            <person name="Wang Q."/>
            <person name="Zhang B."/>
            <person name="Ji P."/>
            <person name="Bell-Sakyi L."/>
            <person name="Cui X.M."/>
            <person name="Yuan T.T."/>
            <person name="Jiang B.G."/>
            <person name="Yang W.F."/>
            <person name="Lam T.T."/>
            <person name="Chang Q.C."/>
            <person name="Ding S.J."/>
            <person name="Wang X.J."/>
            <person name="Zhu J.G."/>
            <person name="Ruan X.D."/>
            <person name="Zhao L."/>
            <person name="Wei J.T."/>
            <person name="Ye R.Z."/>
            <person name="Que T.C."/>
            <person name="Du C.H."/>
            <person name="Zhou Y.H."/>
            <person name="Cheng J.X."/>
            <person name="Dai P.F."/>
            <person name="Guo W.B."/>
            <person name="Han X.H."/>
            <person name="Huang E.J."/>
            <person name="Li L.F."/>
            <person name="Wei W."/>
            <person name="Gao Y.C."/>
            <person name="Liu J.Z."/>
            <person name="Shao H.Z."/>
            <person name="Wang X."/>
            <person name="Wang C.C."/>
            <person name="Yang T.C."/>
            <person name="Huo Q.B."/>
            <person name="Li W."/>
            <person name="Chen H.Y."/>
            <person name="Chen S.E."/>
            <person name="Zhou L.G."/>
            <person name="Ni X.B."/>
            <person name="Tian J.H."/>
            <person name="Sheng Y."/>
            <person name="Liu T."/>
            <person name="Pan Y.S."/>
            <person name="Xia L.Y."/>
            <person name="Li J."/>
            <person name="Zhao F."/>
            <person name="Cao W.C."/>
        </authorList>
    </citation>
    <scope>NUCLEOTIDE SEQUENCE</scope>
    <source>
        <strain evidence="9">Rmic-2018</strain>
    </source>
</reference>
<evidence type="ECO:0000256" key="1">
    <source>
        <dbReference type="ARBA" id="ARBA00022723"/>
    </source>
</evidence>
<reference evidence="9" key="2">
    <citation type="submission" date="2021-09" db="EMBL/GenBank/DDBJ databases">
        <authorList>
            <person name="Jia N."/>
            <person name="Wang J."/>
            <person name="Shi W."/>
            <person name="Du L."/>
            <person name="Sun Y."/>
            <person name="Zhan W."/>
            <person name="Jiang J."/>
            <person name="Wang Q."/>
            <person name="Zhang B."/>
            <person name="Ji P."/>
            <person name="Sakyi L.B."/>
            <person name="Cui X."/>
            <person name="Yuan T."/>
            <person name="Jiang B."/>
            <person name="Yang W."/>
            <person name="Lam T.T.-Y."/>
            <person name="Chang Q."/>
            <person name="Ding S."/>
            <person name="Wang X."/>
            <person name="Zhu J."/>
            <person name="Ruan X."/>
            <person name="Zhao L."/>
            <person name="Wei J."/>
            <person name="Que T."/>
            <person name="Du C."/>
            <person name="Cheng J."/>
            <person name="Dai P."/>
            <person name="Han X."/>
            <person name="Huang E."/>
            <person name="Gao Y."/>
            <person name="Liu J."/>
            <person name="Shao H."/>
            <person name="Ye R."/>
            <person name="Li L."/>
            <person name="Wei W."/>
            <person name="Wang X."/>
            <person name="Wang C."/>
            <person name="Huo Q."/>
            <person name="Li W."/>
            <person name="Guo W."/>
            <person name="Chen H."/>
            <person name="Chen S."/>
            <person name="Zhou L."/>
            <person name="Zhou L."/>
            <person name="Ni X."/>
            <person name="Tian J."/>
            <person name="Zhou Y."/>
            <person name="Sheng Y."/>
            <person name="Liu T."/>
            <person name="Pan Y."/>
            <person name="Xia L."/>
            <person name="Li J."/>
            <person name="Zhao F."/>
            <person name="Cao W."/>
        </authorList>
    </citation>
    <scope>NUCLEOTIDE SEQUENCE</scope>
    <source>
        <strain evidence="9">Rmic-2018</strain>
        <tissue evidence="9">Larvae</tissue>
    </source>
</reference>
<dbReference type="Pfam" id="PF05485">
    <property type="entry name" value="THAP"/>
    <property type="match status" value="1"/>
</dbReference>
<keyword evidence="10" id="KW-1185">Reference proteome</keyword>
<dbReference type="GO" id="GO:0008270">
    <property type="term" value="F:zinc ion binding"/>
    <property type="evidence" value="ECO:0007669"/>
    <property type="project" value="UniProtKB-KW"/>
</dbReference>
<evidence type="ECO:0000313" key="9">
    <source>
        <dbReference type="EMBL" id="KAH8036747.1"/>
    </source>
</evidence>
<dbReference type="InterPro" id="IPR006612">
    <property type="entry name" value="THAP_Znf"/>
</dbReference>
<organism evidence="9 10">
    <name type="scientific">Rhipicephalus microplus</name>
    <name type="common">Cattle tick</name>
    <name type="synonym">Boophilus microplus</name>
    <dbReference type="NCBI Taxonomy" id="6941"/>
    <lineage>
        <taxon>Eukaryota</taxon>
        <taxon>Metazoa</taxon>
        <taxon>Ecdysozoa</taxon>
        <taxon>Arthropoda</taxon>
        <taxon>Chelicerata</taxon>
        <taxon>Arachnida</taxon>
        <taxon>Acari</taxon>
        <taxon>Parasitiformes</taxon>
        <taxon>Ixodida</taxon>
        <taxon>Ixodoidea</taxon>
        <taxon>Ixodidae</taxon>
        <taxon>Rhipicephalinae</taxon>
        <taxon>Rhipicephalus</taxon>
        <taxon>Boophilus</taxon>
    </lineage>
</organism>
<feature type="signal peptide" evidence="7">
    <location>
        <begin position="1"/>
        <end position="27"/>
    </location>
</feature>
<keyword evidence="4 5" id="KW-0238">DNA-binding</keyword>
<dbReference type="SMART" id="SM00980">
    <property type="entry name" value="THAP"/>
    <property type="match status" value="1"/>
</dbReference>
<feature type="compositionally biased region" description="Basic residues" evidence="6">
    <location>
        <begin position="57"/>
        <end position="69"/>
    </location>
</feature>